<evidence type="ECO:0000313" key="9">
    <source>
        <dbReference type="Proteomes" id="UP000198538"/>
    </source>
</evidence>
<keyword evidence="6" id="KW-0534">Nitrate assimilation</keyword>
<feature type="domain" description="Rieske" evidence="7">
    <location>
        <begin position="13"/>
        <end position="110"/>
    </location>
</feature>
<dbReference type="InterPro" id="IPR012748">
    <property type="entry name" value="Rieske-like_NirD"/>
</dbReference>
<dbReference type="GO" id="GO:0042128">
    <property type="term" value="P:nitrate assimilation"/>
    <property type="evidence" value="ECO:0007669"/>
    <property type="project" value="UniProtKB-KW"/>
</dbReference>
<gene>
    <name evidence="8" type="ORF">SAMN05720606_102380</name>
</gene>
<dbReference type="AlphaFoldDB" id="A0A1G5D864"/>
<dbReference type="InterPro" id="IPR017941">
    <property type="entry name" value="Rieske_2Fe-2S"/>
</dbReference>
<dbReference type="InterPro" id="IPR036922">
    <property type="entry name" value="Rieske_2Fe-2S_sf"/>
</dbReference>
<accession>A0A1G5D864</accession>
<keyword evidence="2" id="KW-0479">Metal-binding</keyword>
<keyword evidence="3" id="KW-0560">Oxidoreductase</keyword>
<dbReference type="GO" id="GO:0004497">
    <property type="term" value="F:monooxygenase activity"/>
    <property type="evidence" value="ECO:0007669"/>
    <property type="project" value="UniProtKB-ARBA"/>
</dbReference>
<evidence type="ECO:0000256" key="2">
    <source>
        <dbReference type="ARBA" id="ARBA00022723"/>
    </source>
</evidence>
<evidence type="ECO:0000256" key="1">
    <source>
        <dbReference type="ARBA" id="ARBA00022714"/>
    </source>
</evidence>
<evidence type="ECO:0000256" key="4">
    <source>
        <dbReference type="ARBA" id="ARBA00023004"/>
    </source>
</evidence>
<keyword evidence="9" id="KW-1185">Reference proteome</keyword>
<evidence type="ECO:0000259" key="7">
    <source>
        <dbReference type="PROSITE" id="PS51296"/>
    </source>
</evidence>
<keyword evidence="5" id="KW-0411">Iron-sulfur</keyword>
<evidence type="ECO:0000256" key="3">
    <source>
        <dbReference type="ARBA" id="ARBA00023002"/>
    </source>
</evidence>
<evidence type="ECO:0000256" key="5">
    <source>
        <dbReference type="ARBA" id="ARBA00023014"/>
    </source>
</evidence>
<protein>
    <submittedName>
        <fullName evidence="8">Nitrite reductase (NADH) small subunit</fullName>
    </submittedName>
</protein>
<dbReference type="STRING" id="582692.SAMN05720606_102380"/>
<evidence type="ECO:0000313" key="8">
    <source>
        <dbReference type="EMBL" id="SCY10933.1"/>
    </source>
</evidence>
<proteinExistence type="predicted"/>
<dbReference type="Pfam" id="PF13806">
    <property type="entry name" value="Rieske_2"/>
    <property type="match status" value="1"/>
</dbReference>
<dbReference type="GO" id="GO:0016705">
    <property type="term" value="F:oxidoreductase activity, acting on paired donors, with incorporation or reduction of molecular oxygen"/>
    <property type="evidence" value="ECO:0007669"/>
    <property type="project" value="UniProtKB-ARBA"/>
</dbReference>
<dbReference type="Gene3D" id="2.102.10.10">
    <property type="entry name" value="Rieske [2Fe-2S] iron-sulphur domain"/>
    <property type="match status" value="1"/>
</dbReference>
<dbReference type="PROSITE" id="PS51296">
    <property type="entry name" value="RIESKE"/>
    <property type="match status" value="1"/>
</dbReference>
<keyword evidence="4" id="KW-0408">Iron</keyword>
<dbReference type="GO" id="GO:0008942">
    <property type="term" value="F:nitrite reductase [NAD(P)H] activity"/>
    <property type="evidence" value="ECO:0007669"/>
    <property type="project" value="InterPro"/>
</dbReference>
<organism evidence="8 9">
    <name type="scientific">Paenibacillus polysaccharolyticus</name>
    <dbReference type="NCBI Taxonomy" id="582692"/>
    <lineage>
        <taxon>Bacteria</taxon>
        <taxon>Bacillati</taxon>
        <taxon>Bacillota</taxon>
        <taxon>Bacilli</taxon>
        <taxon>Bacillales</taxon>
        <taxon>Paenibacillaceae</taxon>
        <taxon>Paenibacillus</taxon>
    </lineage>
</organism>
<dbReference type="GO" id="GO:0051537">
    <property type="term" value="F:2 iron, 2 sulfur cluster binding"/>
    <property type="evidence" value="ECO:0007669"/>
    <property type="project" value="UniProtKB-KW"/>
</dbReference>
<dbReference type="SUPFAM" id="SSF50022">
    <property type="entry name" value="ISP domain"/>
    <property type="match status" value="1"/>
</dbReference>
<dbReference type="Proteomes" id="UP000198538">
    <property type="component" value="Unassembled WGS sequence"/>
</dbReference>
<dbReference type="EMBL" id="FMVM01000002">
    <property type="protein sequence ID" value="SCY10933.1"/>
    <property type="molecule type" value="Genomic_DNA"/>
</dbReference>
<evidence type="ECO:0000256" key="6">
    <source>
        <dbReference type="ARBA" id="ARBA00023063"/>
    </source>
</evidence>
<dbReference type="GO" id="GO:0046872">
    <property type="term" value="F:metal ion binding"/>
    <property type="evidence" value="ECO:0007669"/>
    <property type="project" value="UniProtKB-KW"/>
</dbReference>
<sequence>MMEPIMNKNEYTYYLVGNVDDFTERLGRVVRLGNEEIAIFKTTDGHIYALENKSPGPRGGTIAEGIISGDVLFDPICDWKISLTDGQVLDPDTGQVRTYPVQVHVEEVRVGLLKNGREISHE</sequence>
<reference evidence="9" key="1">
    <citation type="submission" date="2016-10" db="EMBL/GenBank/DDBJ databases">
        <authorList>
            <person name="Varghese N."/>
            <person name="Submissions S."/>
        </authorList>
    </citation>
    <scope>NUCLEOTIDE SEQUENCE [LARGE SCALE GENOMIC DNA]</scope>
    <source>
        <strain evidence="9">BL9</strain>
    </source>
</reference>
<keyword evidence="1" id="KW-0001">2Fe-2S</keyword>
<name>A0A1G5D864_9BACL</name>